<organism evidence="1 2">
    <name type="scientific">Mucilaginibacter paludis DSM 18603</name>
    <dbReference type="NCBI Taxonomy" id="714943"/>
    <lineage>
        <taxon>Bacteria</taxon>
        <taxon>Pseudomonadati</taxon>
        <taxon>Bacteroidota</taxon>
        <taxon>Sphingobacteriia</taxon>
        <taxon>Sphingobacteriales</taxon>
        <taxon>Sphingobacteriaceae</taxon>
        <taxon>Mucilaginibacter</taxon>
    </lineage>
</organism>
<evidence type="ECO:0000313" key="2">
    <source>
        <dbReference type="Proteomes" id="UP000002774"/>
    </source>
</evidence>
<dbReference type="eggNOG" id="COG0438">
    <property type="taxonomic scope" value="Bacteria"/>
</dbReference>
<dbReference type="Proteomes" id="UP000002774">
    <property type="component" value="Chromosome"/>
</dbReference>
<accession>H1Y0I8</accession>
<name>H1Y0I8_9SPHI</name>
<reference evidence="1" key="1">
    <citation type="submission" date="2011-09" db="EMBL/GenBank/DDBJ databases">
        <title>The permanent draft genome of Mucilaginibacter paludis DSM 18603.</title>
        <authorList>
            <consortium name="US DOE Joint Genome Institute (JGI-PGF)"/>
            <person name="Lucas S."/>
            <person name="Han J."/>
            <person name="Lapidus A."/>
            <person name="Bruce D."/>
            <person name="Goodwin L."/>
            <person name="Pitluck S."/>
            <person name="Peters L."/>
            <person name="Kyrpides N."/>
            <person name="Mavromatis K."/>
            <person name="Ivanova N."/>
            <person name="Mikhailova N."/>
            <person name="Held B."/>
            <person name="Detter J.C."/>
            <person name="Tapia R."/>
            <person name="Han C."/>
            <person name="Land M."/>
            <person name="Hauser L."/>
            <person name="Markowitz V."/>
            <person name="Cheng J.-F."/>
            <person name="Hugenholtz P."/>
            <person name="Woyke T."/>
            <person name="Wu D."/>
            <person name="Tindall B."/>
            <person name="Brambilla E."/>
            <person name="Klenk H.-P."/>
            <person name="Eisen J.A."/>
        </authorList>
    </citation>
    <scope>NUCLEOTIDE SEQUENCE [LARGE SCALE GENOMIC DNA]</scope>
    <source>
        <strain evidence="1">DSM 18603</strain>
    </source>
</reference>
<dbReference type="Gene3D" id="3.40.50.2000">
    <property type="entry name" value="Glycogen Phosphorylase B"/>
    <property type="match status" value="1"/>
</dbReference>
<proteinExistence type="predicted"/>
<dbReference type="EMBL" id="CM001403">
    <property type="protein sequence ID" value="EHQ28455.1"/>
    <property type="molecule type" value="Genomic_DNA"/>
</dbReference>
<evidence type="ECO:0000313" key="1">
    <source>
        <dbReference type="EMBL" id="EHQ28455.1"/>
    </source>
</evidence>
<dbReference type="STRING" id="714943.Mucpa_4365"/>
<dbReference type="RefSeq" id="WP_008509283.1">
    <property type="nucleotide sequence ID" value="NZ_CM001403.1"/>
</dbReference>
<gene>
    <name evidence="1" type="ORF">Mucpa_4365</name>
</gene>
<keyword evidence="2" id="KW-1185">Reference proteome</keyword>
<evidence type="ECO:0008006" key="3">
    <source>
        <dbReference type="Google" id="ProtNLM"/>
    </source>
</evidence>
<dbReference type="HOGENOM" id="CLU_745642_0_0_10"/>
<dbReference type="AlphaFoldDB" id="H1Y0I8"/>
<dbReference type="OrthoDB" id="1100436at2"/>
<dbReference type="SUPFAM" id="SSF53756">
    <property type="entry name" value="UDP-Glycosyltransferase/glycogen phosphorylase"/>
    <property type="match status" value="1"/>
</dbReference>
<sequence>MKIIFLCASLETGRDGVGDYVKRLASELTRKGHQCEAIALRDPFVSAETAITSDDDGVNLRILRIPGSWPTKQRFDAAKKCVDAFNPDLLSLQFVSFGHHPKGLPFDLHKYLRYLGGTRKWHIMFHELWVGMNADADIKMKLLGWLQKKIIVNLAVKLKPLLAHTHVNLYQFKLKQNGIEAGILPLFGNLRVKINAADVDHDKPTLRFLMFGGIHYGAPIEKFVADIVNWNKQFNYRIMFVFAGSNGPELKNWEAILQKYNIETKVLGYLSADALSSEFSIADIGITTTPEILVQKSGSVAAMKEYGLPVVCIARDWNVGGFTNQTTLITGLEDSLTFAAKKGRKNINSSSVSDIADKFLIEIKSHG</sequence>
<protein>
    <recommendedName>
        <fullName evidence="3">Glycosyl transferase group 1</fullName>
    </recommendedName>
</protein>